<accession>A0ABQ5PVJ3</accession>
<reference evidence="1" key="1">
    <citation type="journal article" date="2023" name="Antonie Van Leeuwenhoek">
        <title>Mesoterricola silvestris gen. nov., sp. nov., Mesoterricola sediminis sp. nov., Geothrix oryzae sp. nov., Geothrix edaphica sp. nov., Geothrix rubra sp. nov., and Geothrix limicola sp. nov., six novel members of Acidobacteriota isolated from soils.</title>
        <authorList>
            <person name="Itoh H."/>
            <person name="Sugisawa Y."/>
            <person name="Mise K."/>
            <person name="Xu Z."/>
            <person name="Kuniyasu M."/>
            <person name="Ushijima N."/>
            <person name="Kawano K."/>
            <person name="Kobayashi E."/>
            <person name="Shiratori Y."/>
            <person name="Masuda Y."/>
            <person name="Senoo K."/>
        </authorList>
    </citation>
    <scope>NUCLEOTIDE SEQUENCE</scope>
    <source>
        <strain evidence="1">Red802</strain>
    </source>
</reference>
<protein>
    <recommendedName>
        <fullName evidence="3">DUF2268 domain-containing protein</fullName>
    </recommendedName>
</protein>
<evidence type="ECO:0000313" key="2">
    <source>
        <dbReference type="Proteomes" id="UP001165044"/>
    </source>
</evidence>
<comment type="caution">
    <text evidence="1">The sequence shown here is derived from an EMBL/GenBank/DDBJ whole genome shotgun (WGS) entry which is preliminary data.</text>
</comment>
<gene>
    <name evidence="1" type="ORF">GETHED_08300</name>
</gene>
<name>A0ABQ5PVJ3_9BACT</name>
<dbReference type="Proteomes" id="UP001165044">
    <property type="component" value="Unassembled WGS sequence"/>
</dbReference>
<organism evidence="1 2">
    <name type="scientific">Geothrix edaphica</name>
    <dbReference type="NCBI Taxonomy" id="2927976"/>
    <lineage>
        <taxon>Bacteria</taxon>
        <taxon>Pseudomonadati</taxon>
        <taxon>Acidobacteriota</taxon>
        <taxon>Holophagae</taxon>
        <taxon>Holophagales</taxon>
        <taxon>Holophagaceae</taxon>
        <taxon>Geothrix</taxon>
    </lineage>
</organism>
<keyword evidence="2" id="KW-1185">Reference proteome</keyword>
<proteinExistence type="predicted"/>
<sequence>MIVLAVAAPAPPFTPPVIDGDPAAQQAVETALRQSFAATTAFGAWPPGPWRVVIHADATAFERTTGGAPSARSGQWVGATLHLRPWEQLQRRDLGAILRHELTHRRLAKAGLRRWTEEARCQWAEGHSGPPKVWPVAPPGGLQARLDRALAGGTTREQHWAYGWLRAWLRGEPLPAPPSARAPRRDAWVKEAATLAETVTVVWPPERLRHPMIVNGHRLSHRAGGTWRFQGQVRFGGGSPVHTLAGRVVVRAEARGWRLAWTASRAAWVAAATEGELGAEAPFEARRALAAVLQRWLEGHRHQHPGGVLCPLTHCAVVRGKASIDTLRAAATAPRLDVDPRWAFFTGSSGGHPLSPREVWGGGPEGPGGGTEVPGDRWLAWERTLSPGQASALKQDVRPSLKPGQKGLKLGDSGPYAVEELRLAAGRRFGWTTWPSNACEAEALPDGSLRLHGWGWGHNVGLCLATARFRAEQGATAEQILAEAYPASWRGAP</sequence>
<dbReference type="EMBL" id="BSDC01000001">
    <property type="protein sequence ID" value="GLH66466.1"/>
    <property type="molecule type" value="Genomic_DNA"/>
</dbReference>
<evidence type="ECO:0000313" key="1">
    <source>
        <dbReference type="EMBL" id="GLH66466.1"/>
    </source>
</evidence>
<evidence type="ECO:0008006" key="3">
    <source>
        <dbReference type="Google" id="ProtNLM"/>
    </source>
</evidence>
<dbReference type="RefSeq" id="WP_285606734.1">
    <property type="nucleotide sequence ID" value="NZ_BSDC01000001.1"/>
</dbReference>